<sequence length="58" mass="6163">MAESGCTGVGNVECEREYGKRAVLRVPSGIFAAAYQSENVSQNLAKRASAKRTSNELG</sequence>
<proteinExistence type="predicted"/>
<keyword evidence="2" id="KW-1185">Reference proteome</keyword>
<protein>
    <submittedName>
        <fullName evidence="1">Uncharacterized protein</fullName>
    </submittedName>
</protein>
<gene>
    <name evidence="1" type="ORF">K435DRAFT_772924</name>
</gene>
<accession>A0A4S8MUI5</accession>
<dbReference type="AlphaFoldDB" id="A0A4S8MUI5"/>
<name>A0A4S8MUI5_DENBC</name>
<dbReference type="EMBL" id="ML179040">
    <property type="protein sequence ID" value="THV06910.1"/>
    <property type="molecule type" value="Genomic_DNA"/>
</dbReference>
<dbReference type="Proteomes" id="UP000297245">
    <property type="component" value="Unassembled WGS sequence"/>
</dbReference>
<evidence type="ECO:0000313" key="2">
    <source>
        <dbReference type="Proteomes" id="UP000297245"/>
    </source>
</evidence>
<evidence type="ECO:0000313" key="1">
    <source>
        <dbReference type="EMBL" id="THV06910.1"/>
    </source>
</evidence>
<reference evidence="1 2" key="1">
    <citation type="journal article" date="2019" name="Nat. Ecol. Evol.">
        <title>Megaphylogeny resolves global patterns of mushroom evolution.</title>
        <authorList>
            <person name="Varga T."/>
            <person name="Krizsan K."/>
            <person name="Foldi C."/>
            <person name="Dima B."/>
            <person name="Sanchez-Garcia M."/>
            <person name="Sanchez-Ramirez S."/>
            <person name="Szollosi G.J."/>
            <person name="Szarkandi J.G."/>
            <person name="Papp V."/>
            <person name="Albert L."/>
            <person name="Andreopoulos W."/>
            <person name="Angelini C."/>
            <person name="Antonin V."/>
            <person name="Barry K.W."/>
            <person name="Bougher N.L."/>
            <person name="Buchanan P."/>
            <person name="Buyck B."/>
            <person name="Bense V."/>
            <person name="Catcheside P."/>
            <person name="Chovatia M."/>
            <person name="Cooper J."/>
            <person name="Damon W."/>
            <person name="Desjardin D."/>
            <person name="Finy P."/>
            <person name="Geml J."/>
            <person name="Haridas S."/>
            <person name="Hughes K."/>
            <person name="Justo A."/>
            <person name="Karasinski D."/>
            <person name="Kautmanova I."/>
            <person name="Kiss B."/>
            <person name="Kocsube S."/>
            <person name="Kotiranta H."/>
            <person name="LaButti K.M."/>
            <person name="Lechner B.E."/>
            <person name="Liimatainen K."/>
            <person name="Lipzen A."/>
            <person name="Lukacs Z."/>
            <person name="Mihaltcheva S."/>
            <person name="Morgado L.N."/>
            <person name="Niskanen T."/>
            <person name="Noordeloos M.E."/>
            <person name="Ohm R.A."/>
            <person name="Ortiz-Santana B."/>
            <person name="Ovrebo C."/>
            <person name="Racz N."/>
            <person name="Riley R."/>
            <person name="Savchenko A."/>
            <person name="Shiryaev A."/>
            <person name="Soop K."/>
            <person name="Spirin V."/>
            <person name="Szebenyi C."/>
            <person name="Tomsovsky M."/>
            <person name="Tulloss R.E."/>
            <person name="Uehling J."/>
            <person name="Grigoriev I.V."/>
            <person name="Vagvolgyi C."/>
            <person name="Papp T."/>
            <person name="Martin F.M."/>
            <person name="Miettinen O."/>
            <person name="Hibbett D.S."/>
            <person name="Nagy L.G."/>
        </authorList>
    </citation>
    <scope>NUCLEOTIDE SEQUENCE [LARGE SCALE GENOMIC DNA]</scope>
    <source>
        <strain evidence="1 2">CBS 962.96</strain>
    </source>
</reference>
<organism evidence="1 2">
    <name type="scientific">Dendrothele bispora (strain CBS 962.96)</name>
    <dbReference type="NCBI Taxonomy" id="1314807"/>
    <lineage>
        <taxon>Eukaryota</taxon>
        <taxon>Fungi</taxon>
        <taxon>Dikarya</taxon>
        <taxon>Basidiomycota</taxon>
        <taxon>Agaricomycotina</taxon>
        <taxon>Agaricomycetes</taxon>
        <taxon>Agaricomycetidae</taxon>
        <taxon>Agaricales</taxon>
        <taxon>Agaricales incertae sedis</taxon>
        <taxon>Dendrothele</taxon>
    </lineage>
</organism>
<feature type="non-terminal residue" evidence="1">
    <location>
        <position position="58"/>
    </location>
</feature>